<keyword evidence="1" id="KW-0472">Membrane</keyword>
<evidence type="ECO:0000313" key="2">
    <source>
        <dbReference type="EMBL" id="BDR53231.1"/>
    </source>
</evidence>
<feature type="transmembrane region" description="Helical" evidence="1">
    <location>
        <begin position="72"/>
        <end position="92"/>
    </location>
</feature>
<keyword evidence="1" id="KW-0812">Transmembrane</keyword>
<name>A0ABN6SAR1_9BIFI</name>
<proteinExistence type="predicted"/>
<keyword evidence="3" id="KW-1185">Reference proteome</keyword>
<feature type="transmembrane region" description="Helical" evidence="1">
    <location>
        <begin position="142"/>
        <end position="160"/>
    </location>
</feature>
<feature type="transmembrane region" description="Helical" evidence="1">
    <location>
        <begin position="112"/>
        <end position="130"/>
    </location>
</feature>
<accession>A0ABN6SAR1</accession>
<gene>
    <name evidence="2" type="ORF">KIM372_11380</name>
</gene>
<reference evidence="2 3" key="1">
    <citation type="journal article" date="2023" name="Microbiol. Spectr.">
        <title>Symbiosis of Carpenter Bees with Uncharacterized Lactic Acid Bacteria Showing NAD Auxotrophy.</title>
        <authorList>
            <person name="Kawasaki S."/>
            <person name="Ozawa K."/>
            <person name="Mori T."/>
            <person name="Yamamoto A."/>
            <person name="Ito M."/>
            <person name="Ohkuma M."/>
            <person name="Sakamoto M."/>
            <person name="Matsutani M."/>
        </authorList>
    </citation>
    <scope>NUCLEOTIDE SEQUENCE [LARGE SCALE GENOMIC DNA]</scope>
    <source>
        <strain evidence="2 3">Kim37-2</strain>
    </source>
</reference>
<sequence>MAGKGDKSLSEQRLDFLEAIKPDDPAEVERKKREQSERNKSLEYRVLPEPADKVEDFGEGTWAHFFYQLLELLANVLFAGFLPYALSVWLVQLLPGAGYLGSLGRVKSWNRLAMLFLAWLLVSYVIYKVAVSSFLLSAHARWAWAIGVALAYLALIYVMGQLFVCLWAAFLAATVAACCMGGGAYWGLKQILNRF</sequence>
<organism evidence="2 3">
    <name type="scientific">Bombiscardovia nodaiensis</name>
    <dbReference type="NCBI Taxonomy" id="2932181"/>
    <lineage>
        <taxon>Bacteria</taxon>
        <taxon>Bacillati</taxon>
        <taxon>Actinomycetota</taxon>
        <taxon>Actinomycetes</taxon>
        <taxon>Bifidobacteriales</taxon>
        <taxon>Bifidobacteriaceae</taxon>
        <taxon>Bombiscardovia</taxon>
    </lineage>
</organism>
<dbReference type="Proteomes" id="UP001321766">
    <property type="component" value="Chromosome"/>
</dbReference>
<feature type="transmembrane region" description="Helical" evidence="1">
    <location>
        <begin position="166"/>
        <end position="188"/>
    </location>
</feature>
<keyword evidence="1" id="KW-1133">Transmembrane helix</keyword>
<evidence type="ECO:0000256" key="1">
    <source>
        <dbReference type="SAM" id="Phobius"/>
    </source>
</evidence>
<dbReference type="EMBL" id="AP026798">
    <property type="protein sequence ID" value="BDR53231.1"/>
    <property type="molecule type" value="Genomic_DNA"/>
</dbReference>
<evidence type="ECO:0000313" key="3">
    <source>
        <dbReference type="Proteomes" id="UP001321766"/>
    </source>
</evidence>
<protein>
    <submittedName>
        <fullName evidence="2">Uncharacterized protein</fullName>
    </submittedName>
</protein>